<evidence type="ECO:0000313" key="16">
    <source>
        <dbReference type="EMBL" id="CAB0029292.1"/>
    </source>
</evidence>
<keyword evidence="6" id="KW-0507">mRNA processing</keyword>
<dbReference type="SUPFAM" id="SSF56300">
    <property type="entry name" value="Metallo-dependent phosphatases"/>
    <property type="match status" value="1"/>
</dbReference>
<dbReference type="InterPro" id="IPR004843">
    <property type="entry name" value="Calcineurin-like_PHP"/>
</dbReference>
<evidence type="ECO:0000256" key="5">
    <source>
        <dbReference type="ARBA" id="ARBA00006045"/>
    </source>
</evidence>
<feature type="domain" description="Lariat debranching enzyme C-terminal" evidence="15">
    <location>
        <begin position="235"/>
        <end position="376"/>
    </location>
</feature>
<evidence type="ECO:0000256" key="2">
    <source>
        <dbReference type="ARBA" id="ARBA00001947"/>
    </source>
</evidence>
<evidence type="ECO:0000256" key="9">
    <source>
        <dbReference type="ARBA" id="ARBA00022833"/>
    </source>
</evidence>
<dbReference type="GO" id="GO:0046872">
    <property type="term" value="F:metal ion binding"/>
    <property type="evidence" value="ECO:0007669"/>
    <property type="project" value="UniProtKB-KW"/>
</dbReference>
<evidence type="ECO:0000256" key="7">
    <source>
        <dbReference type="ARBA" id="ARBA00022723"/>
    </source>
</evidence>
<evidence type="ECO:0000256" key="10">
    <source>
        <dbReference type="ARBA" id="ARBA00023004"/>
    </source>
</evidence>
<evidence type="ECO:0000256" key="3">
    <source>
        <dbReference type="ARBA" id="ARBA00001954"/>
    </source>
</evidence>
<evidence type="ECO:0000256" key="11">
    <source>
        <dbReference type="ARBA" id="ARBA00023211"/>
    </source>
</evidence>
<evidence type="ECO:0000313" key="17">
    <source>
        <dbReference type="Proteomes" id="UP000479190"/>
    </source>
</evidence>
<evidence type="ECO:0000256" key="13">
    <source>
        <dbReference type="ARBA" id="ARBA00058627"/>
    </source>
</evidence>
<dbReference type="Gene3D" id="3.60.21.10">
    <property type="match status" value="1"/>
</dbReference>
<comment type="similarity">
    <text evidence="5">Belongs to the lariat debranching enzyme family.</text>
</comment>
<dbReference type="GO" id="GO:0000398">
    <property type="term" value="P:mRNA splicing, via spliceosome"/>
    <property type="evidence" value="ECO:0007669"/>
    <property type="project" value="TreeGrafter"/>
</dbReference>
<feature type="compositionally biased region" description="Low complexity" evidence="14">
    <location>
        <begin position="608"/>
        <end position="618"/>
    </location>
</feature>
<evidence type="ECO:0000256" key="12">
    <source>
        <dbReference type="ARBA" id="ARBA00023242"/>
    </source>
</evidence>
<dbReference type="GO" id="GO:0008419">
    <property type="term" value="F:RNA lariat debranching enzyme activity"/>
    <property type="evidence" value="ECO:0007669"/>
    <property type="project" value="TreeGrafter"/>
</dbReference>
<dbReference type="Pfam" id="PF05011">
    <property type="entry name" value="DBR1"/>
    <property type="match status" value="1"/>
</dbReference>
<dbReference type="CDD" id="cd00844">
    <property type="entry name" value="MPP_Dbr1_N"/>
    <property type="match status" value="1"/>
</dbReference>
<evidence type="ECO:0000259" key="15">
    <source>
        <dbReference type="SMART" id="SM01124"/>
    </source>
</evidence>
<dbReference type="Pfam" id="PF00149">
    <property type="entry name" value="Metallophos"/>
    <property type="match status" value="1"/>
</dbReference>
<organism evidence="16 17">
    <name type="scientific">Trichogramma brassicae</name>
    <dbReference type="NCBI Taxonomy" id="86971"/>
    <lineage>
        <taxon>Eukaryota</taxon>
        <taxon>Metazoa</taxon>
        <taxon>Ecdysozoa</taxon>
        <taxon>Arthropoda</taxon>
        <taxon>Hexapoda</taxon>
        <taxon>Insecta</taxon>
        <taxon>Pterygota</taxon>
        <taxon>Neoptera</taxon>
        <taxon>Endopterygota</taxon>
        <taxon>Hymenoptera</taxon>
        <taxon>Apocrita</taxon>
        <taxon>Proctotrupomorpha</taxon>
        <taxon>Chalcidoidea</taxon>
        <taxon>Trichogrammatidae</taxon>
        <taxon>Trichogramma</taxon>
    </lineage>
</organism>
<comment type="cofactor">
    <cofactor evidence="3">
        <name>Fe(2+)</name>
        <dbReference type="ChEBI" id="CHEBI:29033"/>
    </cofactor>
</comment>
<dbReference type="EMBL" id="CADCXV010000302">
    <property type="protein sequence ID" value="CAB0029292.1"/>
    <property type="molecule type" value="Genomic_DNA"/>
</dbReference>
<keyword evidence="17" id="KW-1185">Reference proteome</keyword>
<comment type="cofactor">
    <cofactor evidence="2">
        <name>Zn(2+)</name>
        <dbReference type="ChEBI" id="CHEBI:29105"/>
    </cofactor>
</comment>
<sequence>MRIAIEGCAHGELDKIYDTVLDCERREGKKIDLLICCGDFQSVRNDQDLKCMAVPDKFKNKGSFYKYYSGERLAPVLTIFIGGNHEASNYLQELAYGGWVAPNIYYLGYASVINIAGIRIGGISGIYKSHDFMKGHHEYPPYNDGSVRSVYHTRNLEVFRLKQLSGKLDIFISHDWPSGIAEYGNLNALLRIKPFFQRDIETNKLGSPPLMEILRKHHPTYWFAAHLHCRFDATVKNQDKTKTTTFLALDKCLPRRKYFEFIDIEHDTSLPINISYDKEWLTILYLTNHLLSIKNGMCYMPGVSQTERYNFTPTQEEKQLILKKFNSDLTVPMNFQPSVSPFSSNEPLNRYAFKPNLAINNQTTEFCEKLDIHDPFELIKKMPDFVQTQAKQGHMNQNKSSPTKANNCTRHIVDSAPASIKRTPLVMPPVKNRTEQFSNEVAGSNKKDVECLHTSAEIGFFIDTLPTPFSKTPLLLPPVKNQSTSSPSDAFTKISLAESNKKDTEHSDSTNQIEDTNNLGFLIDTVPTPIKRTPLVLPPAKNYSDICQNNSFTEDSSAKSNKIDIVNTNSSGEVKDDSNFGFFIDTSPTPISKNPPELTPNKKNAAVSSPSNSFSHFSENSEKRTRGVLSNEKYHLTNTRNVQIKRFKRRNEASYRTDESDLSM</sequence>
<dbReference type="PANTHER" id="PTHR12849">
    <property type="entry name" value="RNA LARIAT DEBRANCHING ENZYME"/>
    <property type="match status" value="1"/>
</dbReference>
<keyword evidence="9" id="KW-0862">Zinc</keyword>
<dbReference type="Proteomes" id="UP000479190">
    <property type="component" value="Unassembled WGS sequence"/>
</dbReference>
<evidence type="ECO:0000256" key="4">
    <source>
        <dbReference type="ARBA" id="ARBA00004123"/>
    </source>
</evidence>
<comment type="subcellular location">
    <subcellularLocation>
        <location evidence="4">Nucleus</location>
    </subcellularLocation>
</comment>
<evidence type="ECO:0000256" key="6">
    <source>
        <dbReference type="ARBA" id="ARBA00022664"/>
    </source>
</evidence>
<protein>
    <recommendedName>
        <fullName evidence="15">Lariat debranching enzyme C-terminal domain-containing protein</fullName>
    </recommendedName>
</protein>
<keyword evidence="10" id="KW-0408">Iron</keyword>
<reference evidence="16 17" key="1">
    <citation type="submission" date="2020-02" db="EMBL/GenBank/DDBJ databases">
        <authorList>
            <person name="Ferguson B K."/>
        </authorList>
    </citation>
    <scope>NUCLEOTIDE SEQUENCE [LARGE SCALE GENOMIC DNA]</scope>
</reference>
<dbReference type="GO" id="GO:0005634">
    <property type="term" value="C:nucleus"/>
    <property type="evidence" value="ECO:0007669"/>
    <property type="project" value="UniProtKB-SubCell"/>
</dbReference>
<evidence type="ECO:0000256" key="14">
    <source>
        <dbReference type="SAM" id="MobiDB-lite"/>
    </source>
</evidence>
<keyword evidence="8" id="KW-0378">Hydrolase</keyword>
<keyword evidence="12" id="KW-0539">Nucleus</keyword>
<dbReference type="PANTHER" id="PTHR12849:SF0">
    <property type="entry name" value="LARIAT DEBRANCHING ENZYME"/>
    <property type="match status" value="1"/>
</dbReference>
<keyword evidence="7" id="KW-0479">Metal-binding</keyword>
<accession>A0A6H5I016</accession>
<dbReference type="InterPro" id="IPR029052">
    <property type="entry name" value="Metallo-depent_PP-like"/>
</dbReference>
<proteinExistence type="inferred from homology"/>
<keyword evidence="11" id="KW-0464">Manganese</keyword>
<dbReference type="InterPro" id="IPR041816">
    <property type="entry name" value="Dbr1_N"/>
</dbReference>
<evidence type="ECO:0000256" key="1">
    <source>
        <dbReference type="ARBA" id="ARBA00001936"/>
    </source>
</evidence>
<name>A0A6H5I016_9HYME</name>
<evidence type="ECO:0000256" key="8">
    <source>
        <dbReference type="ARBA" id="ARBA00022801"/>
    </source>
</evidence>
<comment type="cofactor">
    <cofactor evidence="1">
        <name>Mn(2+)</name>
        <dbReference type="ChEBI" id="CHEBI:29035"/>
    </cofactor>
</comment>
<dbReference type="SMART" id="SM01124">
    <property type="entry name" value="DBR1"/>
    <property type="match status" value="1"/>
</dbReference>
<dbReference type="AlphaFoldDB" id="A0A6H5I016"/>
<gene>
    <name evidence="16" type="ORF">TBRA_LOCUS1337</name>
</gene>
<dbReference type="FunFam" id="3.60.21.10:FF:000035">
    <property type="entry name" value="Lariat debranching enzyme"/>
    <property type="match status" value="1"/>
</dbReference>
<comment type="function">
    <text evidence="13">Cleaves the 2'-5' phosphodiester linkage at the branch point of lariat intron pre-mRNAs after splicing and converts them into linear molecules that are subsequently degraded. It thereby facilitates ribonucleotide turnover.</text>
</comment>
<dbReference type="InterPro" id="IPR007708">
    <property type="entry name" value="DBR1_C"/>
</dbReference>
<feature type="region of interest" description="Disordered" evidence="14">
    <location>
        <begin position="587"/>
        <end position="632"/>
    </location>
</feature>
<dbReference type="OrthoDB" id="407609at2759"/>